<accession>A0A1E5T3I9</accession>
<dbReference type="PROSITE" id="PS50042">
    <property type="entry name" value="CNMP_BINDING_3"/>
    <property type="match status" value="1"/>
</dbReference>
<evidence type="ECO:0000313" key="3">
    <source>
        <dbReference type="Proteomes" id="UP000095552"/>
    </source>
</evidence>
<feature type="domain" description="Cyclic nucleotide-binding" evidence="1">
    <location>
        <begin position="1"/>
        <end position="117"/>
    </location>
</feature>
<dbReference type="InterPro" id="IPR000595">
    <property type="entry name" value="cNMP-bd_dom"/>
</dbReference>
<keyword evidence="3" id="KW-1185">Reference proteome</keyword>
<dbReference type="OrthoDB" id="792939at2"/>
<dbReference type="Gene3D" id="2.60.120.10">
    <property type="entry name" value="Jelly Rolls"/>
    <property type="match status" value="1"/>
</dbReference>
<dbReference type="EMBL" id="MDGQ01000004">
    <property type="protein sequence ID" value="OEK05837.1"/>
    <property type="molecule type" value="Genomic_DNA"/>
</dbReference>
<dbReference type="InterPro" id="IPR014710">
    <property type="entry name" value="RmlC-like_jellyroll"/>
</dbReference>
<dbReference type="RefSeq" id="WP_069834755.1">
    <property type="nucleotide sequence ID" value="NZ_MDGQ01000004.1"/>
</dbReference>
<dbReference type="SUPFAM" id="SSF51206">
    <property type="entry name" value="cAMP-binding domain-like"/>
    <property type="match status" value="1"/>
</dbReference>
<comment type="caution">
    <text evidence="2">The sequence shown here is derived from an EMBL/GenBank/DDBJ whole genome shotgun (WGS) entry which is preliminary data.</text>
</comment>
<dbReference type="CDD" id="cd00038">
    <property type="entry name" value="CAP_ED"/>
    <property type="match status" value="1"/>
</dbReference>
<reference evidence="2 3" key="1">
    <citation type="submission" date="2016-08" db="EMBL/GenBank/DDBJ databases">
        <title>Draft genome of Fabibacter sp. strain SK-8.</title>
        <authorList>
            <person name="Wong S.-K."/>
            <person name="Hamasaki K."/>
            <person name="Yoshizawa S."/>
        </authorList>
    </citation>
    <scope>NUCLEOTIDE SEQUENCE [LARGE SCALE GENOMIC DNA]</scope>
    <source>
        <strain evidence="2 3">SK-8</strain>
    </source>
</reference>
<protein>
    <recommendedName>
        <fullName evidence="1">Cyclic nucleotide-binding domain-containing protein</fullName>
    </recommendedName>
</protein>
<gene>
    <name evidence="2" type="ORF">BFP71_06885</name>
</gene>
<evidence type="ECO:0000313" key="2">
    <source>
        <dbReference type="EMBL" id="OEK05837.1"/>
    </source>
</evidence>
<organism evidence="2 3">
    <name type="scientific">Roseivirga misakiensis</name>
    <dbReference type="NCBI Taxonomy" id="1563681"/>
    <lineage>
        <taxon>Bacteria</taxon>
        <taxon>Pseudomonadati</taxon>
        <taxon>Bacteroidota</taxon>
        <taxon>Cytophagia</taxon>
        <taxon>Cytophagales</taxon>
        <taxon>Roseivirgaceae</taxon>
        <taxon>Roseivirga</taxon>
    </lineage>
</organism>
<sequence length="193" mass="22698">MDELVDGLKQSFYNYISPSESDISKFVAPWTHFETEKNSIITKVGQVEPYFYYIHKGLVRGYFLKEGVEYNMGFSYDGEYSGVYDSFITQQPSTWTLESITDTRGLKITYSDLMLLLDEHKLMERWMRLFYQKVLVGFGIFTKSILADTAEERYSRLIKQSPHVLQMIPQKHLASYLGMTPETFSRMRKRVRD</sequence>
<name>A0A1E5T3I9_9BACT</name>
<proteinExistence type="predicted"/>
<dbReference type="AlphaFoldDB" id="A0A1E5T3I9"/>
<dbReference type="Proteomes" id="UP000095552">
    <property type="component" value="Unassembled WGS sequence"/>
</dbReference>
<dbReference type="STRING" id="1563681.BFP71_06885"/>
<dbReference type="InterPro" id="IPR018490">
    <property type="entry name" value="cNMP-bd_dom_sf"/>
</dbReference>
<evidence type="ECO:0000259" key="1">
    <source>
        <dbReference type="PROSITE" id="PS50042"/>
    </source>
</evidence>
<dbReference type="Pfam" id="PF00027">
    <property type="entry name" value="cNMP_binding"/>
    <property type="match status" value="1"/>
</dbReference>